<evidence type="ECO:0000313" key="2">
    <source>
        <dbReference type="Proteomes" id="UP001732700"/>
    </source>
</evidence>
<dbReference type="Proteomes" id="UP001732700">
    <property type="component" value="Chromosome 4D"/>
</dbReference>
<sequence>MDKSWLRAPRTSPEYGEGLRKFIEFAAAKSGRNNIILCSCQKCGNRFWLVEKVVHDHLICEGFMSGYDTWIFHGEIRELGEDTTDSDEDPMDIAETDSDSDHYVDTDEMSQMLIDGFGMYNSATLGEDEEVEEE</sequence>
<proteinExistence type="predicted"/>
<evidence type="ECO:0000313" key="1">
    <source>
        <dbReference type="EnsemblPlants" id="AVESA.00010b.r2.4DG0741050.1.CDS.1"/>
    </source>
</evidence>
<name>A0ACD5X288_AVESA</name>
<reference evidence="1" key="2">
    <citation type="submission" date="2025-09" db="UniProtKB">
        <authorList>
            <consortium name="EnsemblPlants"/>
        </authorList>
    </citation>
    <scope>IDENTIFICATION</scope>
</reference>
<dbReference type="EnsemblPlants" id="AVESA.00010b.r2.4DG0741050.1">
    <property type="protein sequence ID" value="AVESA.00010b.r2.4DG0741050.1.CDS.1"/>
    <property type="gene ID" value="AVESA.00010b.r2.4DG0741050"/>
</dbReference>
<reference evidence="1" key="1">
    <citation type="submission" date="2021-05" db="EMBL/GenBank/DDBJ databases">
        <authorList>
            <person name="Scholz U."/>
            <person name="Mascher M."/>
            <person name="Fiebig A."/>
        </authorList>
    </citation>
    <scope>NUCLEOTIDE SEQUENCE [LARGE SCALE GENOMIC DNA]</scope>
</reference>
<accession>A0ACD5X288</accession>
<protein>
    <submittedName>
        <fullName evidence="1">Uncharacterized protein</fullName>
    </submittedName>
</protein>
<organism evidence="1 2">
    <name type="scientific">Avena sativa</name>
    <name type="common">Oat</name>
    <dbReference type="NCBI Taxonomy" id="4498"/>
    <lineage>
        <taxon>Eukaryota</taxon>
        <taxon>Viridiplantae</taxon>
        <taxon>Streptophyta</taxon>
        <taxon>Embryophyta</taxon>
        <taxon>Tracheophyta</taxon>
        <taxon>Spermatophyta</taxon>
        <taxon>Magnoliopsida</taxon>
        <taxon>Liliopsida</taxon>
        <taxon>Poales</taxon>
        <taxon>Poaceae</taxon>
        <taxon>BOP clade</taxon>
        <taxon>Pooideae</taxon>
        <taxon>Poodae</taxon>
        <taxon>Poeae</taxon>
        <taxon>Poeae Chloroplast Group 1 (Aveneae type)</taxon>
        <taxon>Aveninae</taxon>
        <taxon>Avena</taxon>
    </lineage>
</organism>
<keyword evidence="2" id="KW-1185">Reference proteome</keyword>